<dbReference type="Proteomes" id="UP001583193">
    <property type="component" value="Unassembled WGS sequence"/>
</dbReference>
<evidence type="ECO:0000256" key="4">
    <source>
        <dbReference type="PROSITE-ProRule" id="PRU00134"/>
    </source>
</evidence>
<name>A0ABR3X997_9EURO</name>
<dbReference type="EMBL" id="JAVDPF010000024">
    <property type="protein sequence ID" value="KAL1872500.1"/>
    <property type="molecule type" value="Genomic_DNA"/>
</dbReference>
<keyword evidence="3" id="KW-0862">Zinc</keyword>
<evidence type="ECO:0000313" key="7">
    <source>
        <dbReference type="EMBL" id="KAL1872500.1"/>
    </source>
</evidence>
<accession>A0ABR3X997</accession>
<dbReference type="InterPro" id="IPR002893">
    <property type="entry name" value="Znf_MYND"/>
</dbReference>
<dbReference type="Gene3D" id="6.10.140.2220">
    <property type="match status" value="1"/>
</dbReference>
<keyword evidence="2 4" id="KW-0863">Zinc-finger</keyword>
<proteinExistence type="predicted"/>
<evidence type="ECO:0000256" key="3">
    <source>
        <dbReference type="ARBA" id="ARBA00022833"/>
    </source>
</evidence>
<feature type="region of interest" description="Disordered" evidence="5">
    <location>
        <begin position="342"/>
        <end position="364"/>
    </location>
</feature>
<gene>
    <name evidence="7" type="ORF">Plec18167_006618</name>
</gene>
<reference evidence="7 8" key="1">
    <citation type="journal article" date="2024" name="IMA Fungus">
        <title>IMA Genome - F19 : A genome assembly and annotation guide to empower mycologists, including annotated draft genome sequences of Ceratocystis pirilliformis, Diaporthe australafricana, Fusarium ophioides, Paecilomyces lecythidis, and Sporothrix stenoceras.</title>
        <authorList>
            <person name="Aylward J."/>
            <person name="Wilson A.M."/>
            <person name="Visagie C.M."/>
            <person name="Spraker J."/>
            <person name="Barnes I."/>
            <person name="Buitendag C."/>
            <person name="Ceriani C."/>
            <person name="Del Mar Angel L."/>
            <person name="du Plessis D."/>
            <person name="Fuchs T."/>
            <person name="Gasser K."/>
            <person name="Kramer D."/>
            <person name="Li W."/>
            <person name="Munsamy K."/>
            <person name="Piso A."/>
            <person name="Price J.L."/>
            <person name="Sonnekus B."/>
            <person name="Thomas C."/>
            <person name="van der Nest A."/>
            <person name="van Dijk A."/>
            <person name="van Heerden A."/>
            <person name="van Vuuren N."/>
            <person name="Yilmaz N."/>
            <person name="Duong T.A."/>
            <person name="van der Merwe N.A."/>
            <person name="Wingfield M.J."/>
            <person name="Wingfield B.D."/>
        </authorList>
    </citation>
    <scope>NUCLEOTIDE SEQUENCE [LARGE SCALE GENOMIC DNA]</scope>
    <source>
        <strain evidence="7 8">CMW 18167</strain>
    </source>
</reference>
<evidence type="ECO:0000256" key="2">
    <source>
        <dbReference type="ARBA" id="ARBA00022771"/>
    </source>
</evidence>
<evidence type="ECO:0000256" key="5">
    <source>
        <dbReference type="SAM" id="MobiDB-lite"/>
    </source>
</evidence>
<evidence type="ECO:0000259" key="6">
    <source>
        <dbReference type="PROSITE" id="PS50865"/>
    </source>
</evidence>
<evidence type="ECO:0000313" key="8">
    <source>
        <dbReference type="Proteomes" id="UP001583193"/>
    </source>
</evidence>
<dbReference type="Pfam" id="PF01753">
    <property type="entry name" value="zf-MYND"/>
    <property type="match status" value="1"/>
</dbReference>
<comment type="caution">
    <text evidence="7">The sequence shown here is derived from an EMBL/GenBank/DDBJ whole genome shotgun (WGS) entry which is preliminary data.</text>
</comment>
<keyword evidence="1" id="KW-0479">Metal-binding</keyword>
<organism evidence="7 8">
    <name type="scientific">Paecilomyces lecythidis</name>
    <dbReference type="NCBI Taxonomy" id="3004212"/>
    <lineage>
        <taxon>Eukaryota</taxon>
        <taxon>Fungi</taxon>
        <taxon>Dikarya</taxon>
        <taxon>Ascomycota</taxon>
        <taxon>Pezizomycotina</taxon>
        <taxon>Eurotiomycetes</taxon>
        <taxon>Eurotiomycetidae</taxon>
        <taxon>Eurotiales</taxon>
        <taxon>Thermoascaceae</taxon>
        <taxon>Paecilomyces</taxon>
    </lineage>
</organism>
<dbReference type="PROSITE" id="PS01360">
    <property type="entry name" value="ZF_MYND_1"/>
    <property type="match status" value="1"/>
</dbReference>
<dbReference type="PROSITE" id="PS50865">
    <property type="entry name" value="ZF_MYND_2"/>
    <property type="match status" value="1"/>
</dbReference>
<feature type="domain" description="MYND-type" evidence="6">
    <location>
        <begin position="194"/>
        <end position="235"/>
    </location>
</feature>
<sequence length="439" mass="48208">MSNSLNIDLSPLQPLEIRWMVQNFNSLPQHATTPSGLLNHWYFSIRHIPMDPPGDAVHFIHPPSGLVHCEGPYAMLTLPSPEAQAEVVAPLLLKAVINGLGGGPNGERVPERLISVPFSWSTKDQALAEALGKKLERMGVRKELCSITWGNAFEDMVAEESWSRFLEELERIKQINARTGSQGLPFPGLNGQYCNGCKKLFPLSDPLHPCPGCPDVYYCSRDCQFLDTPDHRQVCGGPSSALPENDVIPGFEISGMSASQYYNAIPYRVPEAQALARSLNLTLPNGRGNNTGIRPLRRLIITGEDTPENLELLFGPNWKESTSRAHERMRLEVILRPPPGSVTHGRYASMDEGTPAWSPRAANDTEKRKVRTIRNIQFVARSNPGKDIQHLIPSFGHSEEELQTLCQLAVDTMDQGILNGLTASGPGIRTVGSSSAGGR</sequence>
<protein>
    <recommendedName>
        <fullName evidence="6">MYND-type domain-containing protein</fullName>
    </recommendedName>
</protein>
<evidence type="ECO:0000256" key="1">
    <source>
        <dbReference type="ARBA" id="ARBA00022723"/>
    </source>
</evidence>
<dbReference type="SUPFAM" id="SSF144232">
    <property type="entry name" value="HIT/MYND zinc finger-like"/>
    <property type="match status" value="1"/>
</dbReference>
<keyword evidence="8" id="KW-1185">Reference proteome</keyword>